<feature type="compositionally biased region" description="Basic and acidic residues" evidence="9">
    <location>
        <begin position="732"/>
        <end position="746"/>
    </location>
</feature>
<sequence length="1396" mass="156525">MHNTYFSSTLLSLKSKGSFSFSFNDYSSLLNDRFDRTSSSSSSCSCCSCSCCCCCAFSTHNRLPVNPSYLYGLRQSTLIQCSPSRRLILGGGDRYFCRFPVYDRGIYEVSCSIKKTKDNGALDRRRKGRFRCMGLEEKSESESYQYGDFNDADAVISLLSEEFSEEYLVGTKRNEKLAKRVEVEKRNDRGREFYRGKKNKTEVAKREDCAHGFYRGEKNKVQVEKRENYGGDCSKRRKKNDGLDLLESDLKCEFDSTFESREEGYRRNEENKSIIRDENRRGRTKSSSSSSYHSFASSEEYESDKEGEFVKESLNGFKKDSSRDEADRFKAEAKKEFGRYSDDAEGHGEVLEQKYAGAGSRVEWDCRKSSEKKLTEVATEETQSIKKSSEIHLRRDGMHETDYAKASSSRKQFSDVEKKSSLAVNLDMETKKQYNQMGIQDTTQSESRWKCEEVTNTAETHGSDVETTSQSKKQFSGREGNLRRGEHRQTIARNDDLRTNLQQGSRTSEILDINTERISDKSSIVQSETRMKNQEEHTGLVSISYPEVKGQQSQIDHKHHERTQSRKGSQDSTSLSVHASDMKIYTESERTAGQRITNQESTLTSVVKPIGEKRGRHNQTDEKVTQTTSQKEAQKPTRLSSFVKSPEESSSLQSSSNLLSQAGVQQIYVEEEEEEEEERNSQATLMPPPSQLVARGSLHVDQTSGIAVQEFSSKSSESGSTIFYTHSGGRTPDLRDESYGRGRWAEASDEPLDLITPEDALGSAQRLEESSMQFVGEFVEKARHEVSTSELQKKKKATEAKVIYEGEKQWQKNSGQYGSEEFQLEGRDSRQLSESSGAKGPLDLISHEDALDSAHRFEESSMHFVGEFAEKARHGVSTSEMQKEKKASEVKVVYEGEKQQQKNSGQHGSEDFQLKRRESKRSSESSGAKGPSDEMWDVTGPSVQPPETEASKGNIALGTAIVKKSGRTLWSIMADIVRLRWGPRAETSTSAARSDGKDSSNESISSETLFSGHEYDKNGDENVKRERRSMGQQATPSLQLKLRKTSTQTQGEASDTVRSLSKVRQLEADMPSSSKGISSNFGEENISQIADGKSFQGTASGIEIVPSSSTLPATIIRRPPIVEGISKTGTTEMSESGSMEQQVLSSVRLTEASGSAGKDGELKQRKLQRKKQVSKDRFEEWEEAYILESEQRTIDEIFMREALLEAKKAADTWEVPVGAVLVQHGKIIARGCNLVEELRDSTAHAEMICIREASNVLRTWRLAETTLYVTLEPCPMCAGAILQARIPNLVWGAPNKLLGADGSWVRLFPGGREGGDGSEPSDKPPAPAHPFHPKMTIRRGVLATECADVMRQFFQLRRRKEKNEDPTPPPSSLPIANHPSKILTKMQNLFHLMFCL</sequence>
<keyword evidence="6" id="KW-0378">Hydrolase</keyword>
<comment type="catalytic activity">
    <reaction evidence="8">
        <text>adenosine(34) in tRNA + H2O + H(+) = inosine(34) in tRNA + NH4(+)</text>
        <dbReference type="Rhea" id="RHEA:43168"/>
        <dbReference type="Rhea" id="RHEA-COMP:10373"/>
        <dbReference type="Rhea" id="RHEA-COMP:10374"/>
        <dbReference type="ChEBI" id="CHEBI:15377"/>
        <dbReference type="ChEBI" id="CHEBI:15378"/>
        <dbReference type="ChEBI" id="CHEBI:28938"/>
        <dbReference type="ChEBI" id="CHEBI:74411"/>
        <dbReference type="ChEBI" id="CHEBI:82852"/>
        <dbReference type="EC" id="3.5.4.33"/>
    </reaction>
</comment>
<feature type="compositionally biased region" description="Polar residues" evidence="9">
    <location>
        <begin position="1071"/>
        <end position="1080"/>
    </location>
</feature>
<dbReference type="InterPro" id="IPR028883">
    <property type="entry name" value="tRNA_aden_deaminase"/>
</dbReference>
<dbReference type="HAMAP" id="MF_00972">
    <property type="entry name" value="tRNA_aden_deaminase"/>
    <property type="match status" value="1"/>
</dbReference>
<feature type="compositionally biased region" description="Low complexity" evidence="9">
    <location>
        <begin position="286"/>
        <end position="298"/>
    </location>
</feature>
<protein>
    <recommendedName>
        <fullName evidence="3">tRNA(adenine(34)) deaminase</fullName>
        <ecNumber evidence="3">3.5.4.33</ecNumber>
    </recommendedName>
</protein>
<dbReference type="GO" id="GO:0002100">
    <property type="term" value="P:tRNA wobble adenosine to inosine editing"/>
    <property type="evidence" value="ECO:0007669"/>
    <property type="project" value="InterPro"/>
</dbReference>
<feature type="region of interest" description="Disordered" evidence="9">
    <location>
        <begin position="985"/>
        <end position="1080"/>
    </location>
</feature>
<feature type="compositionally biased region" description="Acidic residues" evidence="9">
    <location>
        <begin position="669"/>
        <end position="678"/>
    </location>
</feature>
<gene>
    <name evidence="11" type="ORF">LWI29_027555</name>
</gene>
<evidence type="ECO:0000256" key="5">
    <source>
        <dbReference type="ARBA" id="ARBA00022723"/>
    </source>
</evidence>
<dbReference type="PANTHER" id="PTHR11079">
    <property type="entry name" value="CYTOSINE DEAMINASE FAMILY MEMBER"/>
    <property type="match status" value="1"/>
</dbReference>
<dbReference type="CDD" id="cd01285">
    <property type="entry name" value="nucleoside_deaminase"/>
    <property type="match status" value="1"/>
</dbReference>
<feature type="compositionally biased region" description="Basic and acidic residues" evidence="9">
    <location>
        <begin position="480"/>
        <end position="489"/>
    </location>
</feature>
<evidence type="ECO:0000256" key="7">
    <source>
        <dbReference type="ARBA" id="ARBA00022833"/>
    </source>
</evidence>
<dbReference type="EMBL" id="JAUESC010000387">
    <property type="protein sequence ID" value="KAK0574693.1"/>
    <property type="molecule type" value="Genomic_DNA"/>
</dbReference>
<evidence type="ECO:0000256" key="2">
    <source>
        <dbReference type="ARBA" id="ARBA00011738"/>
    </source>
</evidence>
<keyword evidence="5" id="KW-0479">Metal-binding</keyword>
<comment type="cofactor">
    <cofactor evidence="1">
        <name>Zn(2+)</name>
        <dbReference type="ChEBI" id="CHEBI:29105"/>
    </cofactor>
</comment>
<evidence type="ECO:0000256" key="9">
    <source>
        <dbReference type="SAM" id="MobiDB-lite"/>
    </source>
</evidence>
<dbReference type="EC" id="3.5.4.33" evidence="3"/>
<dbReference type="FunFam" id="3.40.140.10:FF:000005">
    <property type="entry name" value="tRNA-specific adenosine deaminase"/>
    <property type="match status" value="1"/>
</dbReference>
<reference evidence="11" key="2">
    <citation type="submission" date="2023-06" db="EMBL/GenBank/DDBJ databases">
        <authorList>
            <person name="Swenson N.G."/>
            <person name="Wegrzyn J.L."/>
            <person name="Mcevoy S.L."/>
        </authorList>
    </citation>
    <scope>NUCLEOTIDE SEQUENCE</scope>
    <source>
        <strain evidence="11">NS2018</strain>
        <tissue evidence="11">Leaf</tissue>
    </source>
</reference>
<dbReference type="Proteomes" id="UP001168877">
    <property type="component" value="Unassembled WGS sequence"/>
</dbReference>
<feature type="region of interest" description="Disordered" evidence="9">
    <location>
        <begin position="378"/>
        <end position="419"/>
    </location>
</feature>
<feature type="region of interest" description="Disordered" evidence="9">
    <location>
        <begin position="435"/>
        <end position="489"/>
    </location>
</feature>
<evidence type="ECO:0000259" key="10">
    <source>
        <dbReference type="PROSITE" id="PS51747"/>
    </source>
</evidence>
<feature type="compositionally biased region" description="Basic and acidic residues" evidence="9">
    <location>
        <begin position="555"/>
        <end position="564"/>
    </location>
</feature>
<evidence type="ECO:0000256" key="1">
    <source>
        <dbReference type="ARBA" id="ARBA00001947"/>
    </source>
</evidence>
<feature type="compositionally biased region" description="Polar residues" evidence="9">
    <location>
        <begin position="435"/>
        <end position="446"/>
    </location>
</feature>
<dbReference type="Pfam" id="PF00383">
    <property type="entry name" value="dCMP_cyt_deam_1"/>
    <property type="match status" value="1"/>
</dbReference>
<keyword evidence="7" id="KW-0862">Zinc</keyword>
<feature type="compositionally biased region" description="Polar residues" evidence="9">
    <location>
        <begin position="566"/>
        <end position="577"/>
    </location>
</feature>
<feature type="region of interest" description="Disordered" evidence="9">
    <location>
        <begin position="1309"/>
        <end position="1333"/>
    </location>
</feature>
<dbReference type="GO" id="GO:0052717">
    <property type="term" value="F:tRNA-specific adenosine-34 deaminase activity"/>
    <property type="evidence" value="ECO:0007669"/>
    <property type="project" value="UniProtKB-EC"/>
</dbReference>
<feature type="compositionally biased region" description="Basic and acidic residues" evidence="9">
    <location>
        <begin position="383"/>
        <end position="403"/>
    </location>
</feature>
<evidence type="ECO:0000256" key="3">
    <source>
        <dbReference type="ARBA" id="ARBA00012740"/>
    </source>
</evidence>
<proteinExistence type="inferred from homology"/>
<evidence type="ECO:0000256" key="4">
    <source>
        <dbReference type="ARBA" id="ARBA00022694"/>
    </source>
</evidence>
<organism evidence="11 12">
    <name type="scientific">Acer saccharum</name>
    <name type="common">Sugar maple</name>
    <dbReference type="NCBI Taxonomy" id="4024"/>
    <lineage>
        <taxon>Eukaryota</taxon>
        <taxon>Viridiplantae</taxon>
        <taxon>Streptophyta</taxon>
        <taxon>Embryophyta</taxon>
        <taxon>Tracheophyta</taxon>
        <taxon>Spermatophyta</taxon>
        <taxon>Magnoliopsida</taxon>
        <taxon>eudicotyledons</taxon>
        <taxon>Gunneridae</taxon>
        <taxon>Pentapetalae</taxon>
        <taxon>rosids</taxon>
        <taxon>malvids</taxon>
        <taxon>Sapindales</taxon>
        <taxon>Sapindaceae</taxon>
        <taxon>Hippocastanoideae</taxon>
        <taxon>Acereae</taxon>
        <taxon>Acer</taxon>
    </lineage>
</organism>
<evidence type="ECO:0000256" key="6">
    <source>
        <dbReference type="ARBA" id="ARBA00022801"/>
    </source>
</evidence>
<feature type="compositionally biased region" description="Basic and acidic residues" evidence="9">
    <location>
        <begin position="908"/>
        <end position="923"/>
    </location>
</feature>
<feature type="region of interest" description="Disordered" evidence="9">
    <location>
        <begin position="522"/>
        <end position="765"/>
    </location>
</feature>
<dbReference type="GO" id="GO:0046872">
    <property type="term" value="F:metal ion binding"/>
    <property type="evidence" value="ECO:0007669"/>
    <property type="project" value="UniProtKB-KW"/>
</dbReference>
<comment type="caution">
    <text evidence="11">The sequence shown here is derived from an EMBL/GenBank/DDBJ whole genome shotgun (WGS) entry which is preliminary data.</text>
</comment>
<feature type="region of interest" description="Disordered" evidence="9">
    <location>
        <begin position="896"/>
        <end position="951"/>
    </location>
</feature>
<feature type="domain" description="CMP/dCMP-type deaminase" evidence="10">
    <location>
        <begin position="1193"/>
        <end position="1315"/>
    </location>
</feature>
<comment type="subunit">
    <text evidence="2">Homodimer.</text>
</comment>
<feature type="compositionally biased region" description="Basic and acidic residues" evidence="9">
    <location>
        <begin position="1013"/>
        <end position="1024"/>
    </location>
</feature>
<feature type="compositionally biased region" description="Basic and acidic residues" evidence="9">
    <location>
        <begin position="610"/>
        <end position="624"/>
    </location>
</feature>
<feature type="region of interest" description="Disordered" evidence="9">
    <location>
        <begin position="807"/>
        <end position="843"/>
    </location>
</feature>
<feature type="compositionally biased region" description="Basic and acidic residues" evidence="9">
    <location>
        <begin position="263"/>
        <end position="281"/>
    </location>
</feature>
<feature type="region of interest" description="Disordered" evidence="9">
    <location>
        <begin position="1357"/>
        <end position="1378"/>
    </location>
</feature>
<evidence type="ECO:0000313" key="12">
    <source>
        <dbReference type="Proteomes" id="UP001168877"/>
    </source>
</evidence>
<dbReference type="SUPFAM" id="SSF53927">
    <property type="entry name" value="Cytidine deaminase-like"/>
    <property type="match status" value="1"/>
</dbReference>
<reference evidence="11" key="1">
    <citation type="journal article" date="2022" name="Plant J.">
        <title>Strategies of tolerance reflected in two North American maple genomes.</title>
        <authorList>
            <person name="McEvoy S.L."/>
            <person name="Sezen U.U."/>
            <person name="Trouern-Trend A."/>
            <person name="McMahon S.M."/>
            <person name="Schaberg P.G."/>
            <person name="Yang J."/>
            <person name="Wegrzyn J.L."/>
            <person name="Swenson N.G."/>
        </authorList>
    </citation>
    <scope>NUCLEOTIDE SEQUENCE</scope>
    <source>
        <strain evidence="11">NS2018</strain>
    </source>
</reference>
<feature type="region of interest" description="Disordered" evidence="9">
    <location>
        <begin position="263"/>
        <end position="307"/>
    </location>
</feature>
<dbReference type="Gene3D" id="3.40.140.10">
    <property type="entry name" value="Cytidine Deaminase, domain 2"/>
    <property type="match status" value="1"/>
</dbReference>
<keyword evidence="12" id="KW-1185">Reference proteome</keyword>
<accession>A0AA39VE61</accession>
<feature type="compositionally biased region" description="Polar residues" evidence="9">
    <location>
        <begin position="1045"/>
        <end position="1059"/>
    </location>
</feature>
<keyword evidence="4" id="KW-0819">tRNA processing</keyword>
<dbReference type="GO" id="GO:0009507">
    <property type="term" value="C:chloroplast"/>
    <property type="evidence" value="ECO:0007669"/>
    <property type="project" value="TreeGrafter"/>
</dbReference>
<evidence type="ECO:0000256" key="8">
    <source>
        <dbReference type="ARBA" id="ARBA00048045"/>
    </source>
</evidence>
<dbReference type="InterPro" id="IPR016193">
    <property type="entry name" value="Cytidine_deaminase-like"/>
</dbReference>
<dbReference type="PROSITE" id="PS51747">
    <property type="entry name" value="CYT_DCMP_DEAMINASES_2"/>
    <property type="match status" value="1"/>
</dbReference>
<feature type="compositionally biased region" description="Basic and acidic residues" evidence="9">
    <location>
        <begin position="580"/>
        <end position="592"/>
    </location>
</feature>
<feature type="compositionally biased region" description="Polar residues" evidence="9">
    <location>
        <begin position="594"/>
        <end position="605"/>
    </location>
</feature>
<name>A0AA39VE61_ACESA</name>
<feature type="compositionally biased region" description="Polar residues" evidence="9">
    <location>
        <begin position="454"/>
        <end position="474"/>
    </location>
</feature>
<evidence type="ECO:0000313" key="11">
    <source>
        <dbReference type="EMBL" id="KAK0574693.1"/>
    </source>
</evidence>
<feature type="compositionally biased region" description="Low complexity" evidence="9">
    <location>
        <begin position="640"/>
        <end position="661"/>
    </location>
</feature>
<dbReference type="InterPro" id="IPR002125">
    <property type="entry name" value="CMP_dCMP_dom"/>
</dbReference>
<dbReference type="PANTHER" id="PTHR11079:SF179">
    <property type="entry name" value="TRNA(ADENINE(34)) DEAMINASE, CHLOROPLASTIC"/>
    <property type="match status" value="1"/>
</dbReference>
<feature type="compositionally biased region" description="Basic and acidic residues" evidence="9">
    <location>
        <begin position="529"/>
        <end position="538"/>
    </location>
</feature>